<dbReference type="AlphaFoldDB" id="A0A9D2RRY7"/>
<dbReference type="PANTHER" id="PTHR46558">
    <property type="entry name" value="TRACRIPTIONAL REGULATORY PROTEIN-RELATED-RELATED"/>
    <property type="match status" value="1"/>
</dbReference>
<dbReference type="EMBL" id="DWZJ01000048">
    <property type="protein sequence ID" value="HJB13176.1"/>
    <property type="molecule type" value="Genomic_DNA"/>
</dbReference>
<gene>
    <name evidence="4" type="ORF">H9787_05640</name>
</gene>
<reference evidence="4" key="1">
    <citation type="journal article" date="2021" name="PeerJ">
        <title>Extensive microbial diversity within the chicken gut microbiome revealed by metagenomics and culture.</title>
        <authorList>
            <person name="Gilroy R."/>
            <person name="Ravi A."/>
            <person name="Getino M."/>
            <person name="Pursley I."/>
            <person name="Horton D.L."/>
            <person name="Alikhan N.F."/>
            <person name="Baker D."/>
            <person name="Gharbi K."/>
            <person name="Hall N."/>
            <person name="Watson M."/>
            <person name="Adriaenssens E.M."/>
            <person name="Foster-Nyarko E."/>
            <person name="Jarju S."/>
            <person name="Secka A."/>
            <person name="Antonio M."/>
            <person name="Oren A."/>
            <person name="Chaudhuri R.R."/>
            <person name="La Ragione R."/>
            <person name="Hildebrand F."/>
            <person name="Pallen M.J."/>
        </authorList>
    </citation>
    <scope>NUCLEOTIDE SEQUENCE</scope>
    <source>
        <strain evidence="4">ChiBcec18-1249</strain>
    </source>
</reference>
<evidence type="ECO:0000313" key="4">
    <source>
        <dbReference type="EMBL" id="HJB13176.1"/>
    </source>
</evidence>
<dbReference type="PANTHER" id="PTHR46558:SF13">
    <property type="entry name" value="HTH-TYPE TRANSCRIPTIONAL REGULATOR IMMR"/>
    <property type="match status" value="1"/>
</dbReference>
<dbReference type="SUPFAM" id="SSF47413">
    <property type="entry name" value="lambda repressor-like DNA-binding domains"/>
    <property type="match status" value="1"/>
</dbReference>
<dbReference type="GO" id="GO:0003677">
    <property type="term" value="F:DNA binding"/>
    <property type="evidence" value="ECO:0007669"/>
    <property type="project" value="UniProtKB-KW"/>
</dbReference>
<evidence type="ECO:0000256" key="1">
    <source>
        <dbReference type="ARBA" id="ARBA00023125"/>
    </source>
</evidence>
<dbReference type="InterPro" id="IPR001387">
    <property type="entry name" value="Cro/C1-type_HTH"/>
</dbReference>
<dbReference type="Proteomes" id="UP000823824">
    <property type="component" value="Unassembled WGS sequence"/>
</dbReference>
<accession>A0A9D2RRY7</accession>
<evidence type="ECO:0000313" key="5">
    <source>
        <dbReference type="Proteomes" id="UP000823824"/>
    </source>
</evidence>
<proteinExistence type="predicted"/>
<dbReference type="PROSITE" id="PS50943">
    <property type="entry name" value="HTH_CROC1"/>
    <property type="match status" value="1"/>
</dbReference>
<keyword evidence="1" id="KW-0238">DNA-binding</keyword>
<sequence length="423" mass="46024">MTIGQRIAHQRKELGLSQEALGDQLGVSRQSIYKWESDSALPEIDKLIALSRLFGVSVGWLLGVEDPPEPAGPEGELTETQLKMVEEIVGRYIAAQPKPRKRRRWPWALAGLALCLVLFSLFDRLGRMDDQYVDLRNSVYRVESSVNGQIGSISGQVEEILKAQNSLTADYGVQLKLVSLRDGGDNGLALFSAYAVPKTYQVGMTAEFSIENDTGGVHTVPVALGVDGKTFSADSIATRLTDSIRLSVTFISADGTRQTQLLDQFEGLYSATMPAVRFRPSVTVFMGLEANDSGLLTLPAAKLSVAPEDAAQEIPDVPRSDVQAIRVGLFKNKALITWLEPCAELEPSQEEPSNASVFRLPAGTQVTMTGDGDQLCFAAVVTDEYGRQGVYSDIPYILQDGELTWPGTADLSDHDPAHWQYGG</sequence>
<evidence type="ECO:0000256" key="2">
    <source>
        <dbReference type="SAM" id="Phobius"/>
    </source>
</evidence>
<protein>
    <submittedName>
        <fullName evidence="4">Helix-turn-helix domain-containing protein</fullName>
    </submittedName>
</protein>
<organism evidence="4 5">
    <name type="scientific">Candidatus Oscillibacter excrementigallinarum</name>
    <dbReference type="NCBI Taxonomy" id="2838716"/>
    <lineage>
        <taxon>Bacteria</taxon>
        <taxon>Bacillati</taxon>
        <taxon>Bacillota</taxon>
        <taxon>Clostridia</taxon>
        <taxon>Eubacteriales</taxon>
        <taxon>Oscillospiraceae</taxon>
        <taxon>Oscillibacter</taxon>
    </lineage>
</organism>
<name>A0A9D2RRY7_9FIRM</name>
<comment type="caution">
    <text evidence="4">The sequence shown here is derived from an EMBL/GenBank/DDBJ whole genome shotgun (WGS) entry which is preliminary data.</text>
</comment>
<keyword evidence="2" id="KW-0812">Transmembrane</keyword>
<feature type="transmembrane region" description="Helical" evidence="2">
    <location>
        <begin position="105"/>
        <end position="122"/>
    </location>
</feature>
<evidence type="ECO:0000259" key="3">
    <source>
        <dbReference type="PROSITE" id="PS50943"/>
    </source>
</evidence>
<dbReference type="InterPro" id="IPR010982">
    <property type="entry name" value="Lambda_DNA-bd_dom_sf"/>
</dbReference>
<dbReference type="SMART" id="SM00530">
    <property type="entry name" value="HTH_XRE"/>
    <property type="match status" value="1"/>
</dbReference>
<dbReference type="CDD" id="cd00093">
    <property type="entry name" value="HTH_XRE"/>
    <property type="match status" value="1"/>
</dbReference>
<dbReference type="Gene3D" id="1.10.260.40">
    <property type="entry name" value="lambda repressor-like DNA-binding domains"/>
    <property type="match status" value="1"/>
</dbReference>
<keyword evidence="2" id="KW-1133">Transmembrane helix</keyword>
<keyword evidence="2" id="KW-0472">Membrane</keyword>
<dbReference type="Pfam" id="PF01381">
    <property type="entry name" value="HTH_3"/>
    <property type="match status" value="1"/>
</dbReference>
<feature type="domain" description="HTH cro/C1-type" evidence="3">
    <location>
        <begin position="7"/>
        <end position="61"/>
    </location>
</feature>
<reference evidence="4" key="2">
    <citation type="submission" date="2021-04" db="EMBL/GenBank/DDBJ databases">
        <authorList>
            <person name="Gilroy R."/>
        </authorList>
    </citation>
    <scope>NUCLEOTIDE SEQUENCE</scope>
    <source>
        <strain evidence="4">ChiBcec18-1249</strain>
    </source>
</reference>